<evidence type="ECO:0000313" key="4">
    <source>
        <dbReference type="Proteomes" id="UP000270036"/>
    </source>
</evidence>
<dbReference type="KEGG" id="cant:NCTC13489_01667"/>
<feature type="chain" id="PRO_5019405553" evidence="1">
    <location>
        <begin position="24"/>
        <end position="778"/>
    </location>
</feature>
<feature type="signal peptide" evidence="1">
    <location>
        <begin position="1"/>
        <end position="23"/>
    </location>
</feature>
<keyword evidence="1" id="KW-0732">Signal</keyword>
<dbReference type="InterPro" id="IPR013783">
    <property type="entry name" value="Ig-like_fold"/>
</dbReference>
<evidence type="ECO:0000313" key="3">
    <source>
        <dbReference type="EMBL" id="VEH99705.1"/>
    </source>
</evidence>
<dbReference type="Pfam" id="PF01345">
    <property type="entry name" value="DUF11"/>
    <property type="match status" value="1"/>
</dbReference>
<dbReference type="Proteomes" id="UP000270036">
    <property type="component" value="Chromosome"/>
</dbReference>
<dbReference type="AlphaFoldDB" id="A0A448NRQ8"/>
<name>A0A448NRQ8_9FLAO</name>
<dbReference type="OrthoDB" id="9805017at2"/>
<feature type="domain" description="DUF11" evidence="2">
    <location>
        <begin position="524"/>
        <end position="645"/>
    </location>
</feature>
<organism evidence="3 4">
    <name type="scientific">Kaistella antarctica</name>
    <dbReference type="NCBI Taxonomy" id="266748"/>
    <lineage>
        <taxon>Bacteria</taxon>
        <taxon>Pseudomonadati</taxon>
        <taxon>Bacteroidota</taxon>
        <taxon>Flavobacteriia</taxon>
        <taxon>Flavobacteriales</taxon>
        <taxon>Weeksellaceae</taxon>
        <taxon>Chryseobacterium group</taxon>
        <taxon>Kaistella</taxon>
    </lineage>
</organism>
<reference evidence="3 4" key="1">
    <citation type="submission" date="2018-12" db="EMBL/GenBank/DDBJ databases">
        <authorList>
            <consortium name="Pathogen Informatics"/>
        </authorList>
    </citation>
    <scope>NUCLEOTIDE SEQUENCE [LARGE SCALE GENOMIC DNA]</scope>
    <source>
        <strain evidence="3 4">NCTC13489</strain>
    </source>
</reference>
<sequence length="778" mass="82949">MKKNIFLKILLFVSVLSSSFIYADGSKDLYPNGATGLRAYLRSSLTATENWPFPNQGVHYVYAEVGERITLASSAQDAGATSRIRLIAPDGAIVVNNNTVAGLISNRSEEKAGPQLFGGIVSGRYTPIYYKVVKAGIYRVEFVARGTTNPDYTVLANSNWVQDNSVGIMAWDVSVINAGNSAFIPGRVYTNILNLSNGLSNVSTDGFYGLIYALTKDGYTYRVNNNGNNGIYFTFFVNNNGFIDSMQNPIYKSLNGSSPGFLAGKVHNPNTADTAKNITHKMFYTLPSNDLPTSSVGAVPSLLSVPSTWLKNPVVTPHVTQVSIVGVEGVVGQVSKKGGYIKFDADVQGTYSITVQATPANPAFVPRVLNGPSSAGTNQIFWDGKDGSGAASPVGTYPVKITTRLQGAEVHFPYIDMEYNKRGTIVQLLDHVQLNTLPNPVVFPVSDIVYWNDTGITGTTTGSVPTPINNSAGISSVTNGHKWGSSSNGGSSGLFGDEKAIDTWTFIKAEEATVITSVMVKSADLMVNSITPNQTSVLVGDQVSYTIKVKNGGPSDVVGAPFLFKVPAGLSPQNIQFVAGCGTESVAMTYNAGTSTYSSKLNLISGCEITYIINVTVSNVAVAGNQQVEAAILRTNDVTDPDATNPNITIPPTDPYYECANNGLGGSCNNIKKNNIVVVTLACFNPQNTLNLGSPAEHGITLLQRAGSDNGNWPMIRTSAFTVLESNSKGFVITRMTTSQIAGITAPREGMMTYDTNMHCLKIYADGIWSCFNKPGCP</sequence>
<dbReference type="EMBL" id="LR134441">
    <property type="protein sequence ID" value="VEH99705.1"/>
    <property type="molecule type" value="Genomic_DNA"/>
</dbReference>
<accession>A0A448NRQ8</accession>
<keyword evidence="3" id="KW-0969">Cilium</keyword>
<dbReference type="Gene3D" id="2.60.40.10">
    <property type="entry name" value="Immunoglobulins"/>
    <property type="match status" value="1"/>
</dbReference>
<evidence type="ECO:0000259" key="2">
    <source>
        <dbReference type="Pfam" id="PF01345"/>
    </source>
</evidence>
<dbReference type="InterPro" id="IPR001434">
    <property type="entry name" value="OmcB-like_DUF11"/>
</dbReference>
<evidence type="ECO:0000256" key="1">
    <source>
        <dbReference type="SAM" id="SignalP"/>
    </source>
</evidence>
<dbReference type="RefSeq" id="WP_051803717.1">
    <property type="nucleotide sequence ID" value="NZ_FOIX01000004.1"/>
</dbReference>
<proteinExistence type="predicted"/>
<gene>
    <name evidence="3" type="ORF">NCTC13489_01667</name>
</gene>
<dbReference type="Gene3D" id="2.60.40.4070">
    <property type="match status" value="1"/>
</dbReference>
<keyword evidence="3" id="KW-0966">Cell projection</keyword>
<keyword evidence="3" id="KW-0282">Flagellum</keyword>
<protein>
    <submittedName>
        <fullName evidence="3">Flagellar basal body rod modification protein</fullName>
    </submittedName>
</protein>